<dbReference type="Pfam" id="PF00935">
    <property type="entry name" value="Ribosomal_L44"/>
    <property type="match status" value="1"/>
</dbReference>
<name>A0A7J4IWV9_9ARCH</name>
<dbReference type="InterPro" id="IPR053708">
    <property type="entry name" value="Ribosomal_LSU_eL42"/>
</dbReference>
<evidence type="ECO:0000256" key="3">
    <source>
        <dbReference type="ARBA" id="ARBA00023274"/>
    </source>
</evidence>
<proteinExistence type="inferred from homology"/>
<keyword evidence="2 4" id="KW-0689">Ribosomal protein</keyword>
<dbReference type="GO" id="GO:0005840">
    <property type="term" value="C:ribosome"/>
    <property type="evidence" value="ECO:0007669"/>
    <property type="project" value="UniProtKB-KW"/>
</dbReference>
<comment type="caution">
    <text evidence="4">The sequence shown here is derived from an EMBL/GenBank/DDBJ whole genome shotgun (WGS) entry which is preliminary data.</text>
</comment>
<dbReference type="InterPro" id="IPR000552">
    <property type="entry name" value="Ribosomal_eL44"/>
</dbReference>
<sequence length="95" mass="10758">MHIPKEQSLYCPKCNTHTEHKLKQFKSGQARALSIGTRSNIRKHKKGYGGKAKFTATVKKQNKKPTFIAECAVCNRKVYRVIPKRMKKAELTAAA</sequence>
<comment type="similarity">
    <text evidence="1">Belongs to the eukaryotic ribosomal protein eL42 family.</text>
</comment>
<dbReference type="GO" id="GO:1990904">
    <property type="term" value="C:ribonucleoprotein complex"/>
    <property type="evidence" value="ECO:0007669"/>
    <property type="project" value="UniProtKB-KW"/>
</dbReference>
<evidence type="ECO:0000256" key="2">
    <source>
        <dbReference type="ARBA" id="ARBA00022980"/>
    </source>
</evidence>
<evidence type="ECO:0000256" key="1">
    <source>
        <dbReference type="ARBA" id="ARBA00009364"/>
    </source>
</evidence>
<dbReference type="InterPro" id="IPR011332">
    <property type="entry name" value="Ribosomal_zn-bd"/>
</dbReference>
<dbReference type="Gene3D" id="3.10.450.80">
    <property type="match status" value="1"/>
</dbReference>
<accession>A0A7J4IWV9</accession>
<dbReference type="Proteomes" id="UP000565078">
    <property type="component" value="Unassembled WGS sequence"/>
</dbReference>
<keyword evidence="3" id="KW-0687">Ribonucleoprotein</keyword>
<gene>
    <name evidence="4" type="ORF">HA254_05075</name>
</gene>
<dbReference type="GO" id="GO:0003735">
    <property type="term" value="F:structural constituent of ribosome"/>
    <property type="evidence" value="ECO:0007669"/>
    <property type="project" value="InterPro"/>
</dbReference>
<reference evidence="5" key="1">
    <citation type="journal article" date="2020" name="bioRxiv">
        <title>A rank-normalized archaeal taxonomy based on genome phylogeny resolves widespread incomplete and uneven classifications.</title>
        <authorList>
            <person name="Rinke C."/>
            <person name="Chuvochina M."/>
            <person name="Mussig A.J."/>
            <person name="Chaumeil P.-A."/>
            <person name="Waite D.W."/>
            <person name="Whitman W.B."/>
            <person name="Parks D.H."/>
            <person name="Hugenholtz P."/>
        </authorList>
    </citation>
    <scope>NUCLEOTIDE SEQUENCE [LARGE SCALE GENOMIC DNA]</scope>
</reference>
<dbReference type="GO" id="GO:0006412">
    <property type="term" value="P:translation"/>
    <property type="evidence" value="ECO:0007669"/>
    <property type="project" value="InterPro"/>
</dbReference>
<dbReference type="EMBL" id="DUGC01000078">
    <property type="protein sequence ID" value="HIH10011.1"/>
    <property type="molecule type" value="Genomic_DNA"/>
</dbReference>
<protein>
    <submittedName>
        <fullName evidence="4">50S ribosomal protein L44e</fullName>
    </submittedName>
</protein>
<evidence type="ECO:0000313" key="4">
    <source>
        <dbReference type="EMBL" id="HIH10011.1"/>
    </source>
</evidence>
<organism evidence="4 5">
    <name type="scientific">Candidatus Iainarchaeum sp</name>
    <dbReference type="NCBI Taxonomy" id="3101447"/>
    <lineage>
        <taxon>Archaea</taxon>
        <taxon>Candidatus Iainarchaeota</taxon>
        <taxon>Candidatus Iainarchaeia</taxon>
        <taxon>Candidatus Iainarchaeales</taxon>
        <taxon>Candidatus Iainarchaeaceae</taxon>
        <taxon>Candidatus Iainarchaeum</taxon>
    </lineage>
</organism>
<dbReference type="SUPFAM" id="SSF57829">
    <property type="entry name" value="Zn-binding ribosomal proteins"/>
    <property type="match status" value="1"/>
</dbReference>
<dbReference type="AlphaFoldDB" id="A0A7J4IWV9"/>
<evidence type="ECO:0000313" key="5">
    <source>
        <dbReference type="Proteomes" id="UP000565078"/>
    </source>
</evidence>